<dbReference type="GO" id="GO:0042274">
    <property type="term" value="P:ribosomal small subunit biogenesis"/>
    <property type="evidence" value="ECO:0007669"/>
    <property type="project" value="TreeGrafter"/>
</dbReference>
<evidence type="ECO:0000313" key="5">
    <source>
        <dbReference type="EMBL" id="OCK73855.1"/>
    </source>
</evidence>
<dbReference type="EMBL" id="KV745633">
    <property type="protein sequence ID" value="OCK73855.1"/>
    <property type="molecule type" value="Genomic_DNA"/>
</dbReference>
<feature type="compositionally biased region" description="Basic and acidic residues" evidence="3">
    <location>
        <begin position="148"/>
        <end position="164"/>
    </location>
</feature>
<feature type="compositionally biased region" description="Basic and acidic residues" evidence="3">
    <location>
        <begin position="1"/>
        <end position="34"/>
    </location>
</feature>
<dbReference type="Gene3D" id="3.30.70.330">
    <property type="match status" value="1"/>
</dbReference>
<gene>
    <name evidence="5" type="ORF">K432DRAFT_410354</name>
</gene>
<feature type="compositionally biased region" description="Basic and acidic residues" evidence="3">
    <location>
        <begin position="311"/>
        <end position="338"/>
    </location>
</feature>
<dbReference type="FunFam" id="3.30.70.330:FF:000376">
    <property type="entry name" value="Putative RNA binding protein"/>
    <property type="match status" value="1"/>
</dbReference>
<dbReference type="OrthoDB" id="167718at2759"/>
<dbReference type="AlphaFoldDB" id="A0A8E2DY05"/>
<evidence type="ECO:0000256" key="1">
    <source>
        <dbReference type="ARBA" id="ARBA00022884"/>
    </source>
</evidence>
<dbReference type="SMART" id="SM00360">
    <property type="entry name" value="RRM"/>
    <property type="match status" value="1"/>
</dbReference>
<dbReference type="InterPro" id="IPR035979">
    <property type="entry name" value="RBD_domain_sf"/>
</dbReference>
<feature type="compositionally biased region" description="Basic and acidic residues" evidence="3">
    <location>
        <begin position="41"/>
        <end position="66"/>
    </location>
</feature>
<keyword evidence="1 2" id="KW-0694">RNA-binding</keyword>
<dbReference type="SUPFAM" id="SSF54928">
    <property type="entry name" value="RNA-binding domain, RBD"/>
    <property type="match status" value="1"/>
</dbReference>
<dbReference type="Pfam" id="PF00076">
    <property type="entry name" value="RRM_1"/>
    <property type="match status" value="1"/>
</dbReference>
<feature type="compositionally biased region" description="Acidic residues" evidence="3">
    <location>
        <begin position="102"/>
        <end position="116"/>
    </location>
</feature>
<dbReference type="InterPro" id="IPR034228">
    <property type="entry name" value="Nop6_RRM"/>
</dbReference>
<feature type="region of interest" description="Disordered" evidence="3">
    <location>
        <begin position="1"/>
        <end position="207"/>
    </location>
</feature>
<evidence type="ECO:0000256" key="3">
    <source>
        <dbReference type="SAM" id="MobiDB-lite"/>
    </source>
</evidence>
<feature type="compositionally biased region" description="Basic residues" evidence="3">
    <location>
        <begin position="339"/>
        <end position="349"/>
    </location>
</feature>
<dbReference type="InterPro" id="IPR000504">
    <property type="entry name" value="RRM_dom"/>
</dbReference>
<dbReference type="GO" id="GO:0019843">
    <property type="term" value="F:rRNA binding"/>
    <property type="evidence" value="ECO:0007669"/>
    <property type="project" value="TreeGrafter"/>
</dbReference>
<feature type="compositionally biased region" description="Basic and acidic residues" evidence="3">
    <location>
        <begin position="393"/>
        <end position="408"/>
    </location>
</feature>
<organism evidence="5 6">
    <name type="scientific">Lepidopterella palustris CBS 459.81</name>
    <dbReference type="NCBI Taxonomy" id="1314670"/>
    <lineage>
        <taxon>Eukaryota</taxon>
        <taxon>Fungi</taxon>
        <taxon>Dikarya</taxon>
        <taxon>Ascomycota</taxon>
        <taxon>Pezizomycotina</taxon>
        <taxon>Dothideomycetes</taxon>
        <taxon>Pleosporomycetidae</taxon>
        <taxon>Mytilinidiales</taxon>
        <taxon>Argynnaceae</taxon>
        <taxon>Lepidopterella</taxon>
    </lineage>
</organism>
<dbReference type="PROSITE" id="PS50102">
    <property type="entry name" value="RRM"/>
    <property type="match status" value="1"/>
</dbReference>
<evidence type="ECO:0000313" key="6">
    <source>
        <dbReference type="Proteomes" id="UP000250266"/>
    </source>
</evidence>
<feature type="compositionally biased region" description="Basic residues" evidence="3">
    <location>
        <begin position="87"/>
        <end position="96"/>
    </location>
</feature>
<feature type="region of interest" description="Disordered" evidence="3">
    <location>
        <begin position="291"/>
        <end position="416"/>
    </location>
</feature>
<proteinExistence type="predicted"/>
<protein>
    <recommendedName>
        <fullName evidence="4">RRM domain-containing protein</fullName>
    </recommendedName>
</protein>
<dbReference type="PANTHER" id="PTHR23236">
    <property type="entry name" value="EUKARYOTIC TRANSLATION INITIATION FACTOR 4B/4H"/>
    <property type="match status" value="1"/>
</dbReference>
<dbReference type="CDD" id="cd12400">
    <property type="entry name" value="RRM_Nop6"/>
    <property type="match status" value="1"/>
</dbReference>
<dbReference type="GO" id="GO:0005730">
    <property type="term" value="C:nucleolus"/>
    <property type="evidence" value="ECO:0007669"/>
    <property type="project" value="TreeGrafter"/>
</dbReference>
<reference evidence="5 6" key="1">
    <citation type="journal article" date="2016" name="Nat. Commun.">
        <title>Ectomycorrhizal ecology is imprinted in the genome of the dominant symbiotic fungus Cenococcum geophilum.</title>
        <authorList>
            <consortium name="DOE Joint Genome Institute"/>
            <person name="Peter M."/>
            <person name="Kohler A."/>
            <person name="Ohm R.A."/>
            <person name="Kuo A."/>
            <person name="Krutzmann J."/>
            <person name="Morin E."/>
            <person name="Arend M."/>
            <person name="Barry K.W."/>
            <person name="Binder M."/>
            <person name="Choi C."/>
            <person name="Clum A."/>
            <person name="Copeland A."/>
            <person name="Grisel N."/>
            <person name="Haridas S."/>
            <person name="Kipfer T."/>
            <person name="LaButti K."/>
            <person name="Lindquist E."/>
            <person name="Lipzen A."/>
            <person name="Maire R."/>
            <person name="Meier B."/>
            <person name="Mihaltcheva S."/>
            <person name="Molinier V."/>
            <person name="Murat C."/>
            <person name="Poggeler S."/>
            <person name="Quandt C.A."/>
            <person name="Sperisen C."/>
            <person name="Tritt A."/>
            <person name="Tisserant E."/>
            <person name="Crous P.W."/>
            <person name="Henrissat B."/>
            <person name="Nehls U."/>
            <person name="Egli S."/>
            <person name="Spatafora J.W."/>
            <person name="Grigoriev I.V."/>
            <person name="Martin F.M."/>
        </authorList>
    </citation>
    <scope>NUCLEOTIDE SEQUENCE [LARGE SCALE GENOMIC DNA]</scope>
    <source>
        <strain evidence="5 6">CBS 459.81</strain>
    </source>
</reference>
<dbReference type="InterPro" id="IPR012677">
    <property type="entry name" value="Nucleotide-bd_a/b_plait_sf"/>
</dbReference>
<dbReference type="PANTHER" id="PTHR23236:SF51">
    <property type="entry name" value="NUCLEOLAR PROTEIN 6"/>
    <property type="match status" value="1"/>
</dbReference>
<feature type="domain" description="RRM" evidence="4">
    <location>
        <begin position="212"/>
        <end position="294"/>
    </location>
</feature>
<keyword evidence="6" id="KW-1185">Reference proteome</keyword>
<sequence length="416" mass="46633">MSKTKEPKQRKVLKEPKEPKNEHERAFKEKAKAEKRARKEAKREKKRLEEEQEAAKELVEVAEELKKSKKSKKRKLEDDETDEERKKSKKSKKSKKTTPDDNVMDEPMAEGPEDTEEPKKSKKSKKRKLEEPAEETVAAETSNGVPAAEKDVVPKDPTKKEIKELKRKARRDGKALQNEPDPPASTDVATNGEEAEGAEPDPKAPANKHQRFIVFIGNLPFSATKESIAKHFSKISPTAIRLMSHKETGKPKGFAFMDFDNYDRMKTCLKMYHHTSFDDGVSPARKINVELTAGGGGTSDARKTKLATKNTRLDEQRGRRAIEEQKKREKHESRELRKQLRKASSKSAHKTNGENEGITNGESAEKGTGKKANKSISIGTGNPPGLDGAIDTPAKESALKVDKSDIHPSRLSRLQF</sequence>
<dbReference type="Proteomes" id="UP000250266">
    <property type="component" value="Unassembled WGS sequence"/>
</dbReference>
<name>A0A8E2DY05_9PEZI</name>
<evidence type="ECO:0000256" key="2">
    <source>
        <dbReference type="PROSITE-ProRule" id="PRU00176"/>
    </source>
</evidence>
<accession>A0A8E2DY05</accession>
<evidence type="ECO:0000259" key="4">
    <source>
        <dbReference type="PROSITE" id="PS50102"/>
    </source>
</evidence>